<gene>
    <name evidence="1" type="ORF">H5410_001210</name>
</gene>
<keyword evidence="2" id="KW-1185">Reference proteome</keyword>
<evidence type="ECO:0000313" key="1">
    <source>
        <dbReference type="EMBL" id="KAG5629493.1"/>
    </source>
</evidence>
<dbReference type="OrthoDB" id="1302579at2759"/>
<organism evidence="1 2">
    <name type="scientific">Solanum commersonii</name>
    <name type="common">Commerson's wild potato</name>
    <name type="synonym">Commerson's nightshade</name>
    <dbReference type="NCBI Taxonomy" id="4109"/>
    <lineage>
        <taxon>Eukaryota</taxon>
        <taxon>Viridiplantae</taxon>
        <taxon>Streptophyta</taxon>
        <taxon>Embryophyta</taxon>
        <taxon>Tracheophyta</taxon>
        <taxon>Spermatophyta</taxon>
        <taxon>Magnoliopsida</taxon>
        <taxon>eudicotyledons</taxon>
        <taxon>Gunneridae</taxon>
        <taxon>Pentapetalae</taxon>
        <taxon>asterids</taxon>
        <taxon>lamiids</taxon>
        <taxon>Solanales</taxon>
        <taxon>Solanaceae</taxon>
        <taxon>Solanoideae</taxon>
        <taxon>Solaneae</taxon>
        <taxon>Solanum</taxon>
    </lineage>
</organism>
<sequence length="358" mass="41780">MFQVARKMKLLKGALKQLNIQHFRNIITEADEDRKALKTTQLELQAHPSSIEAQQTEKEIYMKFRQSSYLAEVYLQQQSKVTWLRLGDDNTRYFHAIIKHRRLKRATTQLKDDQGNWQTDPYTIANIFVSCYKDLLGRKEPHRRKANKNLLQNGNVLTIEHQIKLLAPFSEKDVKTTMFSIDINKSPGPDGYGASFFKSSWNIEKEQLIRLTGFTQGVFPIKYLGLPLTSKRWSKMECQALIDKITERIKTTYARQLSYAGRLQVIVAVLFSIHSFCGSVFILPQRVEDLLWVKWVHGVYIRTDINIWNHKAPLDSSWYWGKLNSLKDRIREWYEQGCYNLTAKGTYSISRSYMALVG</sequence>
<evidence type="ECO:0000313" key="2">
    <source>
        <dbReference type="Proteomes" id="UP000824120"/>
    </source>
</evidence>
<reference evidence="1 2" key="1">
    <citation type="submission" date="2020-09" db="EMBL/GenBank/DDBJ databases">
        <title>De no assembly of potato wild relative species, Solanum commersonii.</title>
        <authorList>
            <person name="Cho K."/>
        </authorList>
    </citation>
    <scope>NUCLEOTIDE SEQUENCE [LARGE SCALE GENOMIC DNA]</scope>
    <source>
        <strain evidence="1">LZ3.2</strain>
        <tissue evidence="1">Leaf</tissue>
    </source>
</reference>
<dbReference type="Proteomes" id="UP000824120">
    <property type="component" value="Chromosome 1"/>
</dbReference>
<comment type="caution">
    <text evidence="1">The sequence shown here is derived from an EMBL/GenBank/DDBJ whole genome shotgun (WGS) entry which is preliminary data.</text>
</comment>
<proteinExistence type="predicted"/>
<name>A0A9J6AY11_SOLCO</name>
<protein>
    <submittedName>
        <fullName evidence="1">Uncharacterized protein</fullName>
    </submittedName>
</protein>
<dbReference type="AlphaFoldDB" id="A0A9J6AY11"/>
<dbReference type="EMBL" id="JACXVP010000001">
    <property type="protein sequence ID" value="KAG5629493.1"/>
    <property type="molecule type" value="Genomic_DNA"/>
</dbReference>
<accession>A0A9J6AY11</accession>
<dbReference type="PANTHER" id="PTHR33116:SF84">
    <property type="entry name" value="RNA-DIRECTED DNA POLYMERASE"/>
    <property type="match status" value="1"/>
</dbReference>
<dbReference type="PANTHER" id="PTHR33116">
    <property type="entry name" value="REVERSE TRANSCRIPTASE ZINC-BINDING DOMAIN-CONTAINING PROTEIN-RELATED-RELATED"/>
    <property type="match status" value="1"/>
</dbReference>